<dbReference type="Pfam" id="PF03466">
    <property type="entry name" value="LysR_substrate"/>
    <property type="match status" value="1"/>
</dbReference>
<dbReference type="Proteomes" id="UP000698963">
    <property type="component" value="Unassembled WGS sequence"/>
</dbReference>
<dbReference type="InterPro" id="IPR050950">
    <property type="entry name" value="HTH-type_LysR_regulators"/>
</dbReference>
<dbReference type="PANTHER" id="PTHR30419:SF8">
    <property type="entry name" value="NITROGEN ASSIMILATION TRANSCRIPTIONAL ACTIVATOR-RELATED"/>
    <property type="match status" value="1"/>
</dbReference>
<name>A0A921AX44_9BACT</name>
<dbReference type="PRINTS" id="PR00039">
    <property type="entry name" value="HTHLYSR"/>
</dbReference>
<dbReference type="AlphaFoldDB" id="A0A921AX44"/>
<dbReference type="Pfam" id="PF00126">
    <property type="entry name" value="HTH_1"/>
    <property type="match status" value="1"/>
</dbReference>
<gene>
    <name evidence="6" type="ORF">K8W16_08835</name>
</gene>
<dbReference type="EMBL" id="DYZA01000178">
    <property type="protein sequence ID" value="HJD97734.1"/>
    <property type="molecule type" value="Genomic_DNA"/>
</dbReference>
<evidence type="ECO:0000256" key="1">
    <source>
        <dbReference type="ARBA" id="ARBA00009437"/>
    </source>
</evidence>
<keyword evidence="3" id="KW-0238">DNA-binding</keyword>
<dbReference type="Gene3D" id="1.10.10.10">
    <property type="entry name" value="Winged helix-like DNA-binding domain superfamily/Winged helix DNA-binding domain"/>
    <property type="match status" value="1"/>
</dbReference>
<evidence type="ECO:0000256" key="3">
    <source>
        <dbReference type="ARBA" id="ARBA00023125"/>
    </source>
</evidence>
<reference evidence="6" key="1">
    <citation type="journal article" date="2021" name="PeerJ">
        <title>Extensive microbial diversity within the chicken gut microbiome revealed by metagenomics and culture.</title>
        <authorList>
            <person name="Gilroy R."/>
            <person name="Ravi A."/>
            <person name="Getino M."/>
            <person name="Pursley I."/>
            <person name="Horton D.L."/>
            <person name="Alikhan N.F."/>
            <person name="Baker D."/>
            <person name="Gharbi K."/>
            <person name="Hall N."/>
            <person name="Watson M."/>
            <person name="Adriaenssens E.M."/>
            <person name="Foster-Nyarko E."/>
            <person name="Jarju S."/>
            <person name="Secka A."/>
            <person name="Antonio M."/>
            <person name="Oren A."/>
            <person name="Chaudhuri R.R."/>
            <person name="La Ragione R."/>
            <person name="Hildebrand F."/>
            <person name="Pallen M.J."/>
        </authorList>
    </citation>
    <scope>NUCLEOTIDE SEQUENCE</scope>
    <source>
        <strain evidence="6">ChiGjej2B2-19336</strain>
    </source>
</reference>
<keyword evidence="4" id="KW-0804">Transcription</keyword>
<evidence type="ECO:0000313" key="6">
    <source>
        <dbReference type="EMBL" id="HJD97734.1"/>
    </source>
</evidence>
<sequence>MDFKRLEYFCSLVEFGSFSKAATSLHISQPPLSQRIKELEEELGVTLIHRTSRSFQITPAGEELYHRAQFILSYIHAFEKDFLRSGDPVSGHVRIGVCPPCNSFILEAMPKLQKLYPQLTYRLWLMDNQSLERHMQEVHLDICLAQLPLRNQNYKVIPLRSSPYCAIYGAGLRAPTKKSIRPADLRDVPLLLSRRRDDGGSYDQIMKNFQTEGIVPHVFADTQDTRIMVDMLRHGLNAVALLPESEIPGNCTLECRRLYFNDLNTFPVILVLRQAYLSHAAYRVIQFLYESFRNPEDKKDYLSLLFSED</sequence>
<accession>A0A921AX44</accession>
<dbReference type="InterPro" id="IPR005119">
    <property type="entry name" value="LysR_subst-bd"/>
</dbReference>
<evidence type="ECO:0000259" key="5">
    <source>
        <dbReference type="PROSITE" id="PS50931"/>
    </source>
</evidence>
<dbReference type="FunFam" id="1.10.10.10:FF:000001">
    <property type="entry name" value="LysR family transcriptional regulator"/>
    <property type="match status" value="1"/>
</dbReference>
<evidence type="ECO:0000313" key="7">
    <source>
        <dbReference type="Proteomes" id="UP000698963"/>
    </source>
</evidence>
<dbReference type="CDD" id="cd05466">
    <property type="entry name" value="PBP2_LTTR_substrate"/>
    <property type="match status" value="1"/>
</dbReference>
<dbReference type="RefSeq" id="WP_304122780.1">
    <property type="nucleotide sequence ID" value="NZ_DYZA01000178.1"/>
</dbReference>
<dbReference type="Gene3D" id="3.40.190.290">
    <property type="match status" value="1"/>
</dbReference>
<reference evidence="6" key="2">
    <citation type="submission" date="2021-09" db="EMBL/GenBank/DDBJ databases">
        <authorList>
            <person name="Gilroy R."/>
        </authorList>
    </citation>
    <scope>NUCLEOTIDE SEQUENCE</scope>
    <source>
        <strain evidence="6">ChiGjej2B2-19336</strain>
    </source>
</reference>
<comment type="caution">
    <text evidence="6">The sequence shown here is derived from an EMBL/GenBank/DDBJ whole genome shotgun (WGS) entry which is preliminary data.</text>
</comment>
<comment type="similarity">
    <text evidence="1">Belongs to the LysR transcriptional regulatory family.</text>
</comment>
<dbReference type="PANTHER" id="PTHR30419">
    <property type="entry name" value="HTH-TYPE TRANSCRIPTIONAL REGULATOR YBHD"/>
    <property type="match status" value="1"/>
</dbReference>
<dbReference type="InterPro" id="IPR036390">
    <property type="entry name" value="WH_DNA-bd_sf"/>
</dbReference>
<dbReference type="InterPro" id="IPR000847">
    <property type="entry name" value="LysR_HTH_N"/>
</dbReference>
<dbReference type="GO" id="GO:0003677">
    <property type="term" value="F:DNA binding"/>
    <property type="evidence" value="ECO:0007669"/>
    <property type="project" value="UniProtKB-KW"/>
</dbReference>
<dbReference type="SUPFAM" id="SSF46785">
    <property type="entry name" value="Winged helix' DNA-binding domain"/>
    <property type="match status" value="1"/>
</dbReference>
<dbReference type="PROSITE" id="PS50931">
    <property type="entry name" value="HTH_LYSR"/>
    <property type="match status" value="1"/>
</dbReference>
<evidence type="ECO:0000256" key="4">
    <source>
        <dbReference type="ARBA" id="ARBA00023163"/>
    </source>
</evidence>
<dbReference type="InterPro" id="IPR036388">
    <property type="entry name" value="WH-like_DNA-bd_sf"/>
</dbReference>
<dbReference type="GO" id="GO:0005829">
    <property type="term" value="C:cytosol"/>
    <property type="evidence" value="ECO:0007669"/>
    <property type="project" value="TreeGrafter"/>
</dbReference>
<organism evidence="6 7">
    <name type="scientific">Mailhella massiliensis</name>
    <dbReference type="NCBI Taxonomy" id="1903261"/>
    <lineage>
        <taxon>Bacteria</taxon>
        <taxon>Pseudomonadati</taxon>
        <taxon>Thermodesulfobacteriota</taxon>
        <taxon>Desulfovibrionia</taxon>
        <taxon>Desulfovibrionales</taxon>
        <taxon>Desulfovibrionaceae</taxon>
        <taxon>Mailhella</taxon>
    </lineage>
</organism>
<dbReference type="SUPFAM" id="SSF53850">
    <property type="entry name" value="Periplasmic binding protein-like II"/>
    <property type="match status" value="1"/>
</dbReference>
<evidence type="ECO:0000256" key="2">
    <source>
        <dbReference type="ARBA" id="ARBA00023015"/>
    </source>
</evidence>
<proteinExistence type="inferred from homology"/>
<dbReference type="GO" id="GO:0003700">
    <property type="term" value="F:DNA-binding transcription factor activity"/>
    <property type="evidence" value="ECO:0007669"/>
    <property type="project" value="InterPro"/>
</dbReference>
<feature type="domain" description="HTH lysR-type" evidence="5">
    <location>
        <begin position="1"/>
        <end position="58"/>
    </location>
</feature>
<protein>
    <submittedName>
        <fullName evidence="6">LysR family transcriptional regulator</fullName>
    </submittedName>
</protein>
<keyword evidence="2" id="KW-0805">Transcription regulation</keyword>